<feature type="region of interest" description="Disordered" evidence="2">
    <location>
        <begin position="75"/>
        <end position="130"/>
    </location>
</feature>
<dbReference type="InterPro" id="IPR000571">
    <property type="entry name" value="Znf_CCCH"/>
</dbReference>
<proteinExistence type="predicted"/>
<protein>
    <submittedName>
        <fullName evidence="3">Cleavage and polyadenylation specificity factor subunit</fullName>
    </submittedName>
</protein>
<dbReference type="GO" id="GO:0005634">
    <property type="term" value="C:nucleus"/>
    <property type="evidence" value="ECO:0007669"/>
    <property type="project" value="TreeGrafter"/>
</dbReference>
<dbReference type="AlphaFoldDB" id="A0A0P6FSE4"/>
<feature type="compositionally biased region" description="Polar residues" evidence="2">
    <location>
        <begin position="103"/>
        <end position="118"/>
    </location>
</feature>
<dbReference type="GO" id="GO:0003723">
    <property type="term" value="F:RNA binding"/>
    <property type="evidence" value="ECO:0007669"/>
    <property type="project" value="InterPro"/>
</dbReference>
<dbReference type="Gene3D" id="4.10.1000.10">
    <property type="entry name" value="Zinc finger, CCCH-type"/>
    <property type="match status" value="1"/>
</dbReference>
<dbReference type="OrthoDB" id="3247158at2759"/>
<feature type="compositionally biased region" description="Basic residues" evidence="2">
    <location>
        <begin position="865"/>
        <end position="882"/>
    </location>
</feature>
<dbReference type="PANTHER" id="PTHR13119:SF12">
    <property type="entry name" value="PROTEIN SUPPRESSOR OF SABLE"/>
    <property type="match status" value="1"/>
</dbReference>
<dbReference type="Pfam" id="PF14608">
    <property type="entry name" value="zf-CCCH_2"/>
    <property type="match status" value="2"/>
</dbReference>
<dbReference type="SMART" id="SM00356">
    <property type="entry name" value="ZnF_C3H1"/>
    <property type="match status" value="2"/>
</dbReference>
<feature type="region of interest" description="Disordered" evidence="2">
    <location>
        <begin position="854"/>
        <end position="882"/>
    </location>
</feature>
<reference evidence="3" key="1">
    <citation type="submission" date="2015-10" db="EMBL/GenBank/DDBJ databases">
        <title>EvidentialGene: Evidence-directed Construction of Complete mRNA Transcriptomes without Genomes.</title>
        <authorList>
            <person name="Gilbert D.G."/>
        </authorList>
    </citation>
    <scope>NUCLEOTIDE SEQUENCE</scope>
</reference>
<dbReference type="GO" id="GO:0045892">
    <property type="term" value="P:negative regulation of DNA-templated transcription"/>
    <property type="evidence" value="ECO:0007669"/>
    <property type="project" value="InterPro"/>
</dbReference>
<organism evidence="3">
    <name type="scientific">Daphnia magna</name>
    <dbReference type="NCBI Taxonomy" id="35525"/>
    <lineage>
        <taxon>Eukaryota</taxon>
        <taxon>Metazoa</taxon>
        <taxon>Ecdysozoa</taxon>
        <taxon>Arthropoda</taxon>
        <taxon>Crustacea</taxon>
        <taxon>Branchiopoda</taxon>
        <taxon>Diplostraca</taxon>
        <taxon>Cladocera</taxon>
        <taxon>Anomopoda</taxon>
        <taxon>Daphniidae</taxon>
        <taxon>Daphnia</taxon>
    </lineage>
</organism>
<dbReference type="InterPro" id="IPR045124">
    <property type="entry name" value="Su(sable)-like"/>
</dbReference>
<evidence type="ECO:0000313" key="3">
    <source>
        <dbReference type="EMBL" id="JAN50992.1"/>
    </source>
</evidence>
<feature type="compositionally biased region" description="Low complexity" evidence="2">
    <location>
        <begin position="203"/>
        <end position="216"/>
    </location>
</feature>
<evidence type="ECO:0000256" key="2">
    <source>
        <dbReference type="SAM" id="MobiDB-lite"/>
    </source>
</evidence>
<name>A0A0P6FSE4_9CRUS</name>
<dbReference type="PANTHER" id="PTHR13119">
    <property type="entry name" value="ZINC FINGER CCCH DOMAIN-CONTAINING PROTEI"/>
    <property type="match status" value="1"/>
</dbReference>
<keyword evidence="1" id="KW-0677">Repeat</keyword>
<dbReference type="PROSITE" id="PS50103">
    <property type="entry name" value="ZF_C3H1"/>
    <property type="match status" value="2"/>
</dbReference>
<dbReference type="EMBL" id="GDIQ01043745">
    <property type="protein sequence ID" value="JAN50992.1"/>
    <property type="molecule type" value="Transcribed_RNA"/>
</dbReference>
<feature type="region of interest" description="Disordered" evidence="2">
    <location>
        <begin position="681"/>
        <end position="704"/>
    </location>
</feature>
<accession>A0A0P6FSE4</accession>
<evidence type="ECO:0000256" key="1">
    <source>
        <dbReference type="ARBA" id="ARBA00022737"/>
    </source>
</evidence>
<feature type="region of interest" description="Disordered" evidence="2">
    <location>
        <begin position="197"/>
        <end position="223"/>
    </location>
</feature>
<feature type="region of interest" description="Disordered" evidence="2">
    <location>
        <begin position="992"/>
        <end position="1012"/>
    </location>
</feature>
<dbReference type="GO" id="GO:0046872">
    <property type="term" value="F:metal ion binding"/>
    <property type="evidence" value="ECO:0007669"/>
    <property type="project" value="InterPro"/>
</dbReference>
<sequence>MRYAAPVAMPAGLGEWLGAELEARGVEAASLYARAVLSILLHSEVAEAELELDPETQPAWNPRAAFELELRLERHTKETRRGRPSKKNFATKSCGTGHHLSKRSSNMATNNGRNQGQCATPRRRPHSWNGDEEALKKCAAIECLLSATDDGQWGPVEKLVDELCARLKLLQLEQNGGASCGDGHVKQRWTNHGSAPECFEAASSSSDSDSFTSVSSPEGGDPAEHYRQAFPPLEILSDSDQSTQLVTEPIWNVRKSAEKTQQTRVRFVRMPGTRLSPPPNPQLAIVDSSSSQQVEVYGESCASEAYFGDCSRDSSLERAPTPPVNSCTANSNTKGRLYERGSGFDGEDGAALLSDVLNNAFKSFCQLHEDEYPVLGSESPLSQNVGTLNDWKSESDWSHPVGDASNIWAPVESDWALMGPEPTTPWLSDLVAKSPADTAVQLSLALLNHHPEKSGFSPVLARSLQKALPKSSKLLEWLANLATNGEVGKGDPDNDEHEVEHILKETERPDDEEEENLLTSPKTHFCPIQQEGDVEVQVSDGATFDVDAQPEEVHFLRSPSGALYLPDCEESGDGWKGWAKYMIYKLPASPSPLTLTSDQTEQEQQTSRSATPFTLKFRVVQTEKCCQTDSRLSINSDKLPSVTPRAIYPFSASLTTSHGLLDVGDVWKFDAEAVTKELKEDLKGEDELGGRDENEEKELISGKEEEMDGLLNEVWNVATTLNHDGDDEELVDGSIISPSGDVLETAVDIDQVPDVKVVMVPAETVPVSTAPVEEDVNECNLDELWDPFVDESGRVDQVDVCEWIPQSYGLTDDGCEQWADPDALAESWPPPNIPVEYLDDEFFEEIYGSLDSMKASETASGAGKNSRRRRRRTSQKHQTVRRPKRPCSFFVEGECRRPDCKFSHDLGSIPCRFWIESSCFKGEECPFLHGLPVSDNSRDRNRSCSDAELSESCGSEDAVELPHKFGRAGKSSHGRKKFQFDLEADFPSLSQAKINNQTGDPKPTRSGAGPLVSQSRPIAITQGFAAADHTSTTAGSSLENGAGELLVNSGLKRRRKRFPCQRVSAFNFVGTSTESSPGETVSINVVPAGKRSRKVAKVTLCTTTAAYKRQEKVSKRNVDAIGVVTQSERRRTKSEHDNGSVIVVHGGIGSRLRLSSSYKEG</sequence>